<gene>
    <name evidence="3" type="ORF">HNQ65_004090</name>
</gene>
<dbReference type="GO" id="GO:0005829">
    <property type="term" value="C:cytosol"/>
    <property type="evidence" value="ECO:0007669"/>
    <property type="project" value="TreeGrafter"/>
</dbReference>
<keyword evidence="1" id="KW-0597">Phosphoprotein</keyword>
<sequence length="406" mass="44864">MIKILIVDDSPEKRASILDAIRSVPKAHELDIKEATCIISAKEKMLSETFDLCILDIHLPQRNDDTPRPRGGVDLITAVCSSPRYQRPRSIIALTAYQEIKDETSAAFANNNVVVLHYDRSVYGWQSTISIEVERLLVDHDRQNSDFGFDVCILTALHDPELKAVLQLDYSWSVAHCSSDSRQYYKGTLVSGDKSLRIAAMAAQQMGMPAAAVLASRMIHEFKPKYLVMAGIAAGVKGEVEYGDVLVADPSFDYLSGKLKAGENSNTFLPDPLPFRLDSFISDIVRSVAADENALTAIRSKWRGHKPNHNLAIRIGPLATGSTVLAFDGSLEETRTNWRKLIGFDLETYGVFCAANHFGVPRPFVLSAKAVTDFADGVKDDKWREYAAYTSAGVIDLVLQQLIKVV</sequence>
<evidence type="ECO:0000259" key="2">
    <source>
        <dbReference type="PROSITE" id="PS50110"/>
    </source>
</evidence>
<dbReference type="InterPro" id="IPR000845">
    <property type="entry name" value="Nucleoside_phosphorylase_d"/>
</dbReference>
<dbReference type="GO" id="GO:0019284">
    <property type="term" value="P:L-methionine salvage from S-adenosylmethionine"/>
    <property type="evidence" value="ECO:0007669"/>
    <property type="project" value="TreeGrafter"/>
</dbReference>
<organism evidence="3 4">
    <name type="scientific">Prosthecobacter vanneervenii</name>
    <dbReference type="NCBI Taxonomy" id="48466"/>
    <lineage>
        <taxon>Bacteria</taxon>
        <taxon>Pseudomonadati</taxon>
        <taxon>Verrucomicrobiota</taxon>
        <taxon>Verrucomicrobiia</taxon>
        <taxon>Verrucomicrobiales</taxon>
        <taxon>Verrucomicrobiaceae</taxon>
        <taxon>Prosthecobacter</taxon>
    </lineage>
</organism>
<feature type="modified residue" description="4-aspartylphosphate" evidence="1">
    <location>
        <position position="56"/>
    </location>
</feature>
<feature type="domain" description="Response regulatory" evidence="2">
    <location>
        <begin position="3"/>
        <end position="133"/>
    </location>
</feature>
<dbReference type="GO" id="GO:0008930">
    <property type="term" value="F:methylthioadenosine nucleosidase activity"/>
    <property type="evidence" value="ECO:0007669"/>
    <property type="project" value="TreeGrafter"/>
</dbReference>
<dbReference type="GO" id="GO:0008782">
    <property type="term" value="F:adenosylhomocysteine nucleosidase activity"/>
    <property type="evidence" value="ECO:0007669"/>
    <property type="project" value="TreeGrafter"/>
</dbReference>
<accession>A0A7W7YEP1</accession>
<keyword evidence="4" id="KW-1185">Reference proteome</keyword>
<evidence type="ECO:0000256" key="1">
    <source>
        <dbReference type="PROSITE-ProRule" id="PRU00169"/>
    </source>
</evidence>
<comment type="caution">
    <text evidence="3">The sequence shown here is derived from an EMBL/GenBank/DDBJ whole genome shotgun (WGS) entry which is preliminary data.</text>
</comment>
<dbReference type="GO" id="GO:0000160">
    <property type="term" value="P:phosphorelay signal transduction system"/>
    <property type="evidence" value="ECO:0007669"/>
    <property type="project" value="InterPro"/>
</dbReference>
<protein>
    <submittedName>
        <fullName evidence="3">Nucleoside phosphorylase</fullName>
    </submittedName>
</protein>
<dbReference type="CDD" id="cd00156">
    <property type="entry name" value="REC"/>
    <property type="match status" value="1"/>
</dbReference>
<dbReference type="PANTHER" id="PTHR46832:SF1">
    <property type="entry name" value="5'-METHYLTHIOADENOSINE_S-ADENOSYLHOMOCYSTEINE NUCLEOSIDASE"/>
    <property type="match status" value="1"/>
</dbReference>
<dbReference type="InterPro" id="IPR011006">
    <property type="entry name" value="CheY-like_superfamily"/>
</dbReference>
<dbReference type="Gene3D" id="3.40.50.1580">
    <property type="entry name" value="Nucleoside phosphorylase domain"/>
    <property type="match status" value="1"/>
</dbReference>
<name>A0A7W7YEP1_9BACT</name>
<dbReference type="AlphaFoldDB" id="A0A7W7YEP1"/>
<proteinExistence type="predicted"/>
<reference evidence="3 4" key="1">
    <citation type="submission" date="2020-08" db="EMBL/GenBank/DDBJ databases">
        <title>Genomic Encyclopedia of Type Strains, Phase IV (KMG-IV): sequencing the most valuable type-strain genomes for metagenomic binning, comparative biology and taxonomic classification.</title>
        <authorList>
            <person name="Goeker M."/>
        </authorList>
    </citation>
    <scope>NUCLEOTIDE SEQUENCE [LARGE SCALE GENOMIC DNA]</scope>
    <source>
        <strain evidence="3 4">DSM 12252</strain>
    </source>
</reference>
<evidence type="ECO:0000313" key="4">
    <source>
        <dbReference type="Proteomes" id="UP000590740"/>
    </source>
</evidence>
<dbReference type="GO" id="GO:0009116">
    <property type="term" value="P:nucleoside metabolic process"/>
    <property type="evidence" value="ECO:0007669"/>
    <property type="project" value="InterPro"/>
</dbReference>
<dbReference type="SUPFAM" id="SSF53167">
    <property type="entry name" value="Purine and uridine phosphorylases"/>
    <property type="match status" value="1"/>
</dbReference>
<dbReference type="EMBL" id="JACHIG010000010">
    <property type="protein sequence ID" value="MBB5034485.1"/>
    <property type="molecule type" value="Genomic_DNA"/>
</dbReference>
<dbReference type="PROSITE" id="PS50110">
    <property type="entry name" value="RESPONSE_REGULATORY"/>
    <property type="match status" value="1"/>
</dbReference>
<dbReference type="SUPFAM" id="SSF52172">
    <property type="entry name" value="CheY-like"/>
    <property type="match status" value="1"/>
</dbReference>
<dbReference type="RefSeq" id="WP_184342348.1">
    <property type="nucleotide sequence ID" value="NZ_JACHIG010000010.1"/>
</dbReference>
<dbReference type="InterPro" id="IPR001789">
    <property type="entry name" value="Sig_transdc_resp-reg_receiver"/>
</dbReference>
<evidence type="ECO:0000313" key="3">
    <source>
        <dbReference type="EMBL" id="MBB5034485.1"/>
    </source>
</evidence>
<dbReference type="Pfam" id="PF01048">
    <property type="entry name" value="PNP_UDP_1"/>
    <property type="match status" value="1"/>
</dbReference>
<dbReference type="PANTHER" id="PTHR46832">
    <property type="entry name" value="5'-METHYLTHIOADENOSINE/S-ADENOSYLHOMOCYSTEINE NUCLEOSIDASE"/>
    <property type="match status" value="1"/>
</dbReference>
<dbReference type="Gene3D" id="3.40.50.2300">
    <property type="match status" value="1"/>
</dbReference>
<dbReference type="Proteomes" id="UP000590740">
    <property type="component" value="Unassembled WGS sequence"/>
</dbReference>
<dbReference type="InterPro" id="IPR035994">
    <property type="entry name" value="Nucleoside_phosphorylase_sf"/>
</dbReference>